<evidence type="ECO:0000256" key="3">
    <source>
        <dbReference type="ARBA" id="ARBA00022688"/>
    </source>
</evidence>
<dbReference type="CDD" id="cd02440">
    <property type="entry name" value="AdoMet_MTases"/>
    <property type="match status" value="1"/>
</dbReference>
<keyword evidence="1 5" id="KW-0489">Methyltransferase</keyword>
<dbReference type="SUPFAM" id="SSF53335">
    <property type="entry name" value="S-adenosyl-L-methionine-dependent methyltransferases"/>
    <property type="match status" value="1"/>
</dbReference>
<proteinExistence type="predicted"/>
<dbReference type="PANTHER" id="PTHR43464:SF19">
    <property type="entry name" value="UBIQUINONE BIOSYNTHESIS O-METHYLTRANSFERASE, MITOCHONDRIAL"/>
    <property type="match status" value="1"/>
</dbReference>
<comment type="caution">
    <text evidence="5">The sequence shown here is derived from an EMBL/GenBank/DDBJ whole genome shotgun (WGS) entry which is preliminary data.</text>
</comment>
<organism evidence="5 6">
    <name type="scientific">Candidatus Synchoanobacter obligatus</name>
    <dbReference type="NCBI Taxonomy" id="2919597"/>
    <lineage>
        <taxon>Bacteria</taxon>
        <taxon>Pseudomonadati</taxon>
        <taxon>Pseudomonadota</taxon>
        <taxon>Gammaproteobacteria</taxon>
        <taxon>Candidatus Comchoanobacterales</taxon>
        <taxon>Candidatus Comchoanobacteraceae</taxon>
        <taxon>Candidatus Synchoanobacter</taxon>
    </lineage>
</organism>
<evidence type="ECO:0000313" key="6">
    <source>
        <dbReference type="Proteomes" id="UP001320768"/>
    </source>
</evidence>
<sequence>MPTHKPFTEDPDTWWDKEGPFWTLHAINPLRTQFILNHIKKGRGLDVGCGGGILTEALAHHFDMTGIDTDENLIDIAKHHNQVIDYQHIYLEEFVKSPPELFDLITCLEVLEHVDNPAAMIKSIANITAPNGYVFFSTLNRNPISFLGAIVAAEYILQILPKHTHEYRAFIKPSELIHAASNEGLKLVDIKGIAYNPLFKSFSMCHNTWINYIVCFKKTPP</sequence>
<evidence type="ECO:0000256" key="1">
    <source>
        <dbReference type="ARBA" id="ARBA00022603"/>
    </source>
</evidence>
<dbReference type="Proteomes" id="UP001320768">
    <property type="component" value="Unassembled WGS sequence"/>
</dbReference>
<name>A0ABT1L707_9GAMM</name>
<dbReference type="GO" id="GO:0102208">
    <property type="term" value="F:2-polyprenyl-6-hydroxyphenol methylase activity"/>
    <property type="evidence" value="ECO:0007669"/>
    <property type="project" value="UniProtKB-EC"/>
</dbReference>
<keyword evidence="4" id="KW-0949">S-adenosyl-L-methionine</keyword>
<dbReference type="GO" id="GO:0061542">
    <property type="term" value="F:3-demethylubiquinol 3-O-methyltransferase activity"/>
    <property type="evidence" value="ECO:0007669"/>
    <property type="project" value="UniProtKB-EC"/>
</dbReference>
<dbReference type="Pfam" id="PF13489">
    <property type="entry name" value="Methyltransf_23"/>
    <property type="match status" value="1"/>
</dbReference>
<dbReference type="GO" id="GO:0032259">
    <property type="term" value="P:methylation"/>
    <property type="evidence" value="ECO:0007669"/>
    <property type="project" value="UniProtKB-KW"/>
</dbReference>
<accession>A0ABT1L707</accession>
<reference evidence="5 6" key="1">
    <citation type="journal article" date="2022" name="Nat. Microbiol.">
        <title>The microbiome of a bacterivorous marine choanoflagellate contains a resource-demanding obligate bacterial associate.</title>
        <authorList>
            <person name="Needham D.M."/>
            <person name="Poirier C."/>
            <person name="Bachy C."/>
            <person name="George E.E."/>
            <person name="Wilken S."/>
            <person name="Yung C.C.M."/>
            <person name="Limardo A.J."/>
            <person name="Morando M."/>
            <person name="Sudek L."/>
            <person name="Malmstrom R.R."/>
            <person name="Keeling P.J."/>
            <person name="Santoro A.E."/>
            <person name="Worden A.Z."/>
        </authorList>
    </citation>
    <scope>NUCLEOTIDE SEQUENCE [LARGE SCALE GENOMIC DNA]</scope>
    <source>
        <strain evidence="5 6">Comchoano-2</strain>
    </source>
</reference>
<dbReference type="NCBIfam" id="TIGR01983">
    <property type="entry name" value="UbiG"/>
    <property type="match status" value="1"/>
</dbReference>
<gene>
    <name evidence="5" type="primary">ubiG</name>
    <name evidence="5" type="ORF">MKS91_04595</name>
</gene>
<keyword evidence="3" id="KW-0831">Ubiquinone biosynthesis</keyword>
<dbReference type="EC" id="2.1.1.64" evidence="5"/>
<keyword evidence="6" id="KW-1185">Reference proteome</keyword>
<evidence type="ECO:0000313" key="5">
    <source>
        <dbReference type="EMBL" id="MCP8352563.1"/>
    </source>
</evidence>
<dbReference type="InterPro" id="IPR010233">
    <property type="entry name" value="UbiG_MeTrfase"/>
</dbReference>
<dbReference type="EC" id="2.1.1.222" evidence="5"/>
<dbReference type="InterPro" id="IPR029063">
    <property type="entry name" value="SAM-dependent_MTases_sf"/>
</dbReference>
<evidence type="ECO:0000256" key="4">
    <source>
        <dbReference type="ARBA" id="ARBA00022691"/>
    </source>
</evidence>
<evidence type="ECO:0000256" key="2">
    <source>
        <dbReference type="ARBA" id="ARBA00022679"/>
    </source>
</evidence>
<dbReference type="Gene3D" id="3.40.50.150">
    <property type="entry name" value="Vaccinia Virus protein VP39"/>
    <property type="match status" value="1"/>
</dbReference>
<dbReference type="RefSeq" id="WP_258569669.1">
    <property type="nucleotide sequence ID" value="NZ_JAKUDN010000002.1"/>
</dbReference>
<protein>
    <submittedName>
        <fullName evidence="5">Bifunctional 2-polyprenyl-6-hydroxyphenol methylase/3-demethylubiquinol 3-O-methyltransferase UbiG</fullName>
        <ecNumber evidence="5">2.1.1.222</ecNumber>
        <ecNumber evidence="5">2.1.1.64</ecNumber>
    </submittedName>
</protein>
<dbReference type="PANTHER" id="PTHR43464">
    <property type="entry name" value="METHYLTRANSFERASE"/>
    <property type="match status" value="1"/>
</dbReference>
<keyword evidence="2 5" id="KW-0808">Transferase</keyword>
<dbReference type="EMBL" id="JAKUDN010000002">
    <property type="protein sequence ID" value="MCP8352563.1"/>
    <property type="molecule type" value="Genomic_DNA"/>
</dbReference>